<protein>
    <recommendedName>
        <fullName evidence="2">Potassium channel domain-containing protein</fullName>
    </recommendedName>
</protein>
<keyword evidence="1" id="KW-1133">Transmembrane helix</keyword>
<comment type="caution">
    <text evidence="3">The sequence shown here is derived from an EMBL/GenBank/DDBJ whole genome shotgun (WGS) entry which is preliminary data.</text>
</comment>
<feature type="domain" description="Potassium channel" evidence="2">
    <location>
        <begin position="143"/>
        <end position="223"/>
    </location>
</feature>
<keyword evidence="1" id="KW-0472">Membrane</keyword>
<feature type="transmembrane region" description="Helical" evidence="1">
    <location>
        <begin position="74"/>
        <end position="93"/>
    </location>
</feature>
<feature type="transmembrane region" description="Helical" evidence="1">
    <location>
        <begin position="28"/>
        <end position="45"/>
    </location>
</feature>
<feature type="transmembrane region" description="Helical" evidence="1">
    <location>
        <begin position="51"/>
        <end position="67"/>
    </location>
</feature>
<feature type="transmembrane region" description="Helical" evidence="1">
    <location>
        <begin position="99"/>
        <end position="122"/>
    </location>
</feature>
<keyword evidence="4" id="KW-1185">Reference proteome</keyword>
<reference evidence="3 4" key="1">
    <citation type="journal article" date="2013" name="ISME J.">
        <title>A metabolic model for members of the genus Tetrasphaera involved in enhanced biological phosphorus removal.</title>
        <authorList>
            <person name="Kristiansen R."/>
            <person name="Nguyen H.T.T."/>
            <person name="Saunders A.M."/>
            <person name="Nielsen J.L."/>
            <person name="Wimmer R."/>
            <person name="Le V.Q."/>
            <person name="McIlroy S.J."/>
            <person name="Petrovski S."/>
            <person name="Seviour R.J."/>
            <person name="Calteau A."/>
            <person name="Nielsen K.L."/>
            <person name="Nielsen P.H."/>
        </authorList>
    </citation>
    <scope>NUCLEOTIDE SEQUENCE [LARGE SCALE GENOMIC DNA]</scope>
    <source>
        <strain evidence="3 4">Ben110</strain>
    </source>
</reference>
<evidence type="ECO:0000256" key="1">
    <source>
        <dbReference type="SAM" id="Phobius"/>
    </source>
</evidence>
<dbReference type="STRING" id="1193182.BN11_1460003"/>
<sequence>MSQLWPTPAPGRVRTNPVVRAFRERPSAILLTAQVIAMLGLAFVGPSQRPVFSLVGLVILLLAIVVVRSTPALTWISGLIALPALVLEVWSIIDPEHQVVFILAHSLLAAFYGYVGYALVAYVFADHWVTRDELFAVGAAFTVICWAFAYVFFVIQELKPGSFTDYSGVGQRTFHELLYLSVANFTSVGLSDVTPVQPIARGVGMIEQLTGVMYVAMVISRLVALSVIRRG</sequence>
<dbReference type="EMBL" id="CAJA01000053">
    <property type="protein sequence ID" value="CCH72234.1"/>
    <property type="molecule type" value="Genomic_DNA"/>
</dbReference>
<evidence type="ECO:0000259" key="2">
    <source>
        <dbReference type="Pfam" id="PF07885"/>
    </source>
</evidence>
<dbReference type="AlphaFoldDB" id="W6K1Q0"/>
<evidence type="ECO:0000313" key="4">
    <source>
        <dbReference type="Proteomes" id="UP000035763"/>
    </source>
</evidence>
<gene>
    <name evidence="3" type="ORF">BN11_1460003</name>
</gene>
<name>W6K1Q0_9MICO</name>
<feature type="transmembrane region" description="Helical" evidence="1">
    <location>
        <begin position="211"/>
        <end position="228"/>
    </location>
</feature>
<dbReference type="Pfam" id="PF07885">
    <property type="entry name" value="Ion_trans_2"/>
    <property type="match status" value="1"/>
</dbReference>
<dbReference type="Gene3D" id="1.10.287.70">
    <property type="match status" value="1"/>
</dbReference>
<dbReference type="Proteomes" id="UP000035763">
    <property type="component" value="Unassembled WGS sequence"/>
</dbReference>
<proteinExistence type="predicted"/>
<dbReference type="InterPro" id="IPR013099">
    <property type="entry name" value="K_chnl_dom"/>
</dbReference>
<organism evidence="3 4">
    <name type="scientific">Nostocoides australiense Ben110</name>
    <dbReference type="NCBI Taxonomy" id="1193182"/>
    <lineage>
        <taxon>Bacteria</taxon>
        <taxon>Bacillati</taxon>
        <taxon>Actinomycetota</taxon>
        <taxon>Actinomycetes</taxon>
        <taxon>Micrococcales</taxon>
        <taxon>Intrasporangiaceae</taxon>
        <taxon>Nostocoides</taxon>
    </lineage>
</organism>
<keyword evidence="1" id="KW-0812">Transmembrane</keyword>
<feature type="transmembrane region" description="Helical" evidence="1">
    <location>
        <begin position="134"/>
        <end position="155"/>
    </location>
</feature>
<evidence type="ECO:0000313" key="3">
    <source>
        <dbReference type="EMBL" id="CCH72234.1"/>
    </source>
</evidence>
<accession>W6K1Q0</accession>
<dbReference type="RefSeq" id="WP_053084065.1">
    <property type="nucleotide sequence ID" value="NZ_HG764815.1"/>
</dbReference>
<dbReference type="SUPFAM" id="SSF81324">
    <property type="entry name" value="Voltage-gated potassium channels"/>
    <property type="match status" value="1"/>
</dbReference>
<dbReference type="OrthoDB" id="4837979at2"/>